<dbReference type="FunFam" id="1.10.10.10:FF:000336">
    <property type="entry name" value="lupus La protein homolog"/>
    <property type="match status" value="1"/>
</dbReference>
<evidence type="ECO:0000256" key="3">
    <source>
        <dbReference type="ARBA" id="ARBA00022884"/>
    </source>
</evidence>
<dbReference type="GO" id="GO:0003729">
    <property type="term" value="F:mRNA binding"/>
    <property type="evidence" value="ECO:0007669"/>
    <property type="project" value="TreeGrafter"/>
</dbReference>
<dbReference type="SUPFAM" id="SSF54928">
    <property type="entry name" value="RNA-binding domain, RBD"/>
    <property type="match status" value="2"/>
</dbReference>
<dbReference type="GO" id="GO:0005634">
    <property type="term" value="C:nucleus"/>
    <property type="evidence" value="ECO:0007669"/>
    <property type="project" value="UniProtKB-SubCell"/>
</dbReference>
<evidence type="ECO:0000256" key="5">
    <source>
        <dbReference type="PROSITE-ProRule" id="PRU00332"/>
    </source>
</evidence>
<dbReference type="PROSITE" id="PS50102">
    <property type="entry name" value="RRM"/>
    <property type="match status" value="1"/>
</dbReference>
<evidence type="ECO:0000256" key="1">
    <source>
        <dbReference type="ARBA" id="ARBA00004123"/>
    </source>
</evidence>
<feature type="compositionally biased region" description="Basic and acidic residues" evidence="6">
    <location>
        <begin position="456"/>
        <end position="469"/>
    </location>
</feature>
<evidence type="ECO:0000259" key="7">
    <source>
        <dbReference type="PROSITE" id="PS50102"/>
    </source>
</evidence>
<keyword evidence="4" id="KW-0539">Nucleus</keyword>
<dbReference type="InterPro" id="IPR035979">
    <property type="entry name" value="RBD_domain_sf"/>
</dbReference>
<feature type="compositionally biased region" description="Basic residues" evidence="6">
    <location>
        <begin position="390"/>
        <end position="402"/>
    </location>
</feature>
<dbReference type="CDD" id="cd08028">
    <property type="entry name" value="LARP_3"/>
    <property type="match status" value="1"/>
</dbReference>
<feature type="domain" description="RRM" evidence="7">
    <location>
        <begin position="171"/>
        <end position="239"/>
    </location>
</feature>
<comment type="caution">
    <text evidence="10">The sequence shown here is derived from an EMBL/GenBank/DDBJ whole genome shotgun (WGS) entry which is preliminary data.</text>
</comment>
<dbReference type="Gene3D" id="3.30.70.330">
    <property type="match status" value="2"/>
</dbReference>
<dbReference type="PRINTS" id="PR00302">
    <property type="entry name" value="LUPUSLA"/>
</dbReference>
<dbReference type="InterPro" id="IPR002344">
    <property type="entry name" value="Lupus_La"/>
</dbReference>
<dbReference type="Gene3D" id="1.10.10.10">
    <property type="entry name" value="Winged helix-like DNA-binding domain superfamily/Winged helix DNA-binding domain"/>
    <property type="match status" value="1"/>
</dbReference>
<accession>A0AAV7UH05</accession>
<dbReference type="InterPro" id="IPR036388">
    <property type="entry name" value="WH-like_DNA-bd_sf"/>
</dbReference>
<dbReference type="Pfam" id="PF05383">
    <property type="entry name" value="La"/>
    <property type="match status" value="1"/>
</dbReference>
<keyword evidence="2" id="KW-0597">Phosphoprotein</keyword>
<dbReference type="GO" id="GO:0005829">
    <property type="term" value="C:cytosol"/>
    <property type="evidence" value="ECO:0007669"/>
    <property type="project" value="TreeGrafter"/>
</dbReference>
<name>A0AAV7UH05_PLEWA</name>
<dbReference type="GO" id="GO:0008033">
    <property type="term" value="P:tRNA processing"/>
    <property type="evidence" value="ECO:0007669"/>
    <property type="project" value="TreeGrafter"/>
</dbReference>
<keyword evidence="3 5" id="KW-0694">RNA-binding</keyword>
<dbReference type="InterPro" id="IPR000504">
    <property type="entry name" value="RRM_dom"/>
</dbReference>
<dbReference type="PANTHER" id="PTHR22792">
    <property type="entry name" value="LUPUS LA PROTEIN-RELATED"/>
    <property type="match status" value="1"/>
</dbReference>
<evidence type="ECO:0000259" key="8">
    <source>
        <dbReference type="PROSITE" id="PS50961"/>
    </source>
</evidence>
<sequence>MSRDTESILDSSVGLSLLGARVRQPIRILFGGDVRTVKLAFTRVNQHRFPAAGYGPRILKMAENGAKEQISDLEIKICEQMEYYFGDHNLPRDKFLKEQIKLDDGWVPLEIMTTFNRLNRLSKDFDVIADALVKSKSGLLELSEDRRKVRRSPDKPLPEVTEEYKNALKNRSVYVKGFPTDATLDEIKTWFDGKGQVESIQMRRTIQRAFKGSVFAVFGTNEAAKKFVETPDRKYKDMDLIILTKDDYFAKKNEERKQHRAEAKTKSKQAKEETQKKAEEDEMKSLDEKIGCLLTFSGDLDEKTSREDIHSVFETFGEIKWIDFSRGAKEGIILFKEKALEALEKAKAANNGNLQLRDKDVKWEVLEGDVEKEALKKIVENQQECLNKYRNKGRKFKGKGRGGGKGAQGSSQKSRVQFQGKKTKFESDEEDDGDSKGSPSPKKEMDTDETVSVVKTGKEPQSPKKRSLEETNASEEPASKQPKNENGAGDQ</sequence>
<gene>
    <name evidence="10" type="ORF">NDU88_005031</name>
</gene>
<dbReference type="EMBL" id="JANPWB010000005">
    <property type="protein sequence ID" value="KAJ1188269.1"/>
    <property type="molecule type" value="Genomic_DNA"/>
</dbReference>
<dbReference type="Pfam" id="PF00076">
    <property type="entry name" value="RRM_1"/>
    <property type="match status" value="1"/>
</dbReference>
<evidence type="ECO:0000256" key="2">
    <source>
        <dbReference type="ARBA" id="ARBA00022553"/>
    </source>
</evidence>
<dbReference type="InterPro" id="IPR036390">
    <property type="entry name" value="WH_DNA-bd_sf"/>
</dbReference>
<feature type="domain" description="HTH La-type RNA-binding" evidence="8">
    <location>
        <begin position="67"/>
        <end position="159"/>
    </location>
</feature>
<dbReference type="PROSITE" id="PS51939">
    <property type="entry name" value="XRRM"/>
    <property type="match status" value="1"/>
</dbReference>
<evidence type="ECO:0000313" key="10">
    <source>
        <dbReference type="EMBL" id="KAJ1188269.1"/>
    </source>
</evidence>
<feature type="region of interest" description="Disordered" evidence="6">
    <location>
        <begin position="390"/>
        <end position="491"/>
    </location>
</feature>
<evidence type="ECO:0000259" key="9">
    <source>
        <dbReference type="PROSITE" id="PS51939"/>
    </source>
</evidence>
<dbReference type="InterPro" id="IPR014886">
    <property type="entry name" value="La_xRRM"/>
</dbReference>
<feature type="region of interest" description="Disordered" evidence="6">
    <location>
        <begin position="254"/>
        <end position="282"/>
    </location>
</feature>
<dbReference type="SMART" id="SM00360">
    <property type="entry name" value="RRM"/>
    <property type="match status" value="2"/>
</dbReference>
<reference evidence="10" key="1">
    <citation type="journal article" date="2022" name="bioRxiv">
        <title>Sequencing and chromosome-scale assembly of the giantPleurodeles waltlgenome.</title>
        <authorList>
            <person name="Brown T."/>
            <person name="Elewa A."/>
            <person name="Iarovenko S."/>
            <person name="Subramanian E."/>
            <person name="Araus A.J."/>
            <person name="Petzold A."/>
            <person name="Susuki M."/>
            <person name="Suzuki K.-i.T."/>
            <person name="Hayashi T."/>
            <person name="Toyoda A."/>
            <person name="Oliveira C."/>
            <person name="Osipova E."/>
            <person name="Leigh N.D."/>
            <person name="Simon A."/>
            <person name="Yun M.H."/>
        </authorList>
    </citation>
    <scope>NUCLEOTIDE SEQUENCE</scope>
    <source>
        <strain evidence="10">20211129_DDA</strain>
        <tissue evidence="10">Liver</tissue>
    </source>
</reference>
<dbReference type="GO" id="GO:0045727">
    <property type="term" value="P:positive regulation of translation"/>
    <property type="evidence" value="ECO:0007669"/>
    <property type="project" value="TreeGrafter"/>
</dbReference>
<dbReference type="GO" id="GO:0010494">
    <property type="term" value="C:cytoplasmic stress granule"/>
    <property type="evidence" value="ECO:0007669"/>
    <property type="project" value="TreeGrafter"/>
</dbReference>
<dbReference type="SMART" id="SM00715">
    <property type="entry name" value="LA"/>
    <property type="match status" value="1"/>
</dbReference>
<dbReference type="InterPro" id="IPR045180">
    <property type="entry name" value="La_dom_prot"/>
</dbReference>
<evidence type="ECO:0008006" key="12">
    <source>
        <dbReference type="Google" id="ProtNLM"/>
    </source>
</evidence>
<organism evidence="10 11">
    <name type="scientific">Pleurodeles waltl</name>
    <name type="common">Iberian ribbed newt</name>
    <dbReference type="NCBI Taxonomy" id="8319"/>
    <lineage>
        <taxon>Eukaryota</taxon>
        <taxon>Metazoa</taxon>
        <taxon>Chordata</taxon>
        <taxon>Craniata</taxon>
        <taxon>Vertebrata</taxon>
        <taxon>Euteleostomi</taxon>
        <taxon>Amphibia</taxon>
        <taxon>Batrachia</taxon>
        <taxon>Caudata</taxon>
        <taxon>Salamandroidea</taxon>
        <taxon>Salamandridae</taxon>
        <taxon>Pleurodelinae</taxon>
        <taxon>Pleurodeles</taxon>
    </lineage>
</organism>
<proteinExistence type="predicted"/>
<protein>
    <recommendedName>
        <fullName evidence="12">Lupus La protein</fullName>
    </recommendedName>
</protein>
<dbReference type="SUPFAM" id="SSF46785">
    <property type="entry name" value="Winged helix' DNA-binding domain"/>
    <property type="match status" value="1"/>
</dbReference>
<dbReference type="PROSITE" id="PS50961">
    <property type="entry name" value="HTH_LA"/>
    <property type="match status" value="1"/>
</dbReference>
<dbReference type="Proteomes" id="UP001066276">
    <property type="component" value="Chromosome 3_1"/>
</dbReference>
<dbReference type="AlphaFoldDB" id="A0AAV7UH05"/>
<dbReference type="GO" id="GO:1990904">
    <property type="term" value="C:ribonucleoprotein complex"/>
    <property type="evidence" value="ECO:0007669"/>
    <property type="project" value="UniProtKB-UniRule"/>
</dbReference>
<dbReference type="CDD" id="cd12291">
    <property type="entry name" value="RRM1_La"/>
    <property type="match status" value="1"/>
</dbReference>
<keyword evidence="11" id="KW-1185">Reference proteome</keyword>
<dbReference type="InterPro" id="IPR006630">
    <property type="entry name" value="La_HTH"/>
</dbReference>
<comment type="subcellular location">
    <subcellularLocation>
        <location evidence="1">Nucleus</location>
    </subcellularLocation>
</comment>
<dbReference type="InterPro" id="IPR012677">
    <property type="entry name" value="Nucleotide-bd_a/b_plait_sf"/>
</dbReference>
<evidence type="ECO:0000256" key="6">
    <source>
        <dbReference type="SAM" id="MobiDB-lite"/>
    </source>
</evidence>
<dbReference type="PANTHER" id="PTHR22792:SF166">
    <property type="entry name" value="LUPUS LA PROTEIN HOMOLOG"/>
    <property type="match status" value="1"/>
</dbReference>
<evidence type="ECO:0000313" key="11">
    <source>
        <dbReference type="Proteomes" id="UP001066276"/>
    </source>
</evidence>
<dbReference type="Pfam" id="PF08777">
    <property type="entry name" value="RRM_3"/>
    <property type="match status" value="1"/>
</dbReference>
<evidence type="ECO:0000256" key="4">
    <source>
        <dbReference type="ARBA" id="ARBA00023242"/>
    </source>
</evidence>
<feature type="domain" description="XRRM" evidence="9">
    <location>
        <begin position="287"/>
        <end position="408"/>
    </location>
</feature>
<dbReference type="CDD" id="cd12541">
    <property type="entry name" value="RRM2_La"/>
    <property type="match status" value="1"/>
</dbReference>